<dbReference type="InterPro" id="IPR016171">
    <property type="entry name" value="Vanillyl_alc_oxidase_C-sub2"/>
</dbReference>
<feature type="domain" description="FAD-binding oxidoreductase/transferase type 4 C-terminal" evidence="5">
    <location>
        <begin position="20"/>
        <end position="262"/>
    </location>
</feature>
<feature type="non-terminal residue" evidence="6">
    <location>
        <position position="1"/>
    </location>
</feature>
<evidence type="ECO:0000256" key="1">
    <source>
        <dbReference type="ARBA" id="ARBA00001974"/>
    </source>
</evidence>
<keyword evidence="2" id="KW-0285">Flavoprotein</keyword>
<dbReference type="GO" id="GO:0016491">
    <property type="term" value="F:oxidoreductase activity"/>
    <property type="evidence" value="ECO:0007669"/>
    <property type="project" value="UniProtKB-KW"/>
</dbReference>
<comment type="cofactor">
    <cofactor evidence="1">
        <name>FAD</name>
        <dbReference type="ChEBI" id="CHEBI:57692"/>
    </cofactor>
</comment>
<keyword evidence="3" id="KW-0274">FAD</keyword>
<organism evidence="6">
    <name type="scientific">marine sediment metagenome</name>
    <dbReference type="NCBI Taxonomy" id="412755"/>
    <lineage>
        <taxon>unclassified sequences</taxon>
        <taxon>metagenomes</taxon>
        <taxon>ecological metagenomes</taxon>
    </lineage>
</organism>
<dbReference type="PANTHER" id="PTHR42934:SF2">
    <property type="entry name" value="GLYCOLATE OXIDASE SUBUNIT GLCD"/>
    <property type="match status" value="1"/>
</dbReference>
<keyword evidence="4" id="KW-0560">Oxidoreductase</keyword>
<dbReference type="EMBL" id="BARS01008697">
    <property type="protein sequence ID" value="GAF82543.1"/>
    <property type="molecule type" value="Genomic_DNA"/>
</dbReference>
<proteinExistence type="predicted"/>
<name>X0SN91_9ZZZZ</name>
<dbReference type="Gene3D" id="3.30.70.2190">
    <property type="match status" value="1"/>
</dbReference>
<evidence type="ECO:0000256" key="4">
    <source>
        <dbReference type="ARBA" id="ARBA00023002"/>
    </source>
</evidence>
<sequence>GSEGTLAVVTRIILKLIKRPKNRCYLIPTFESLEDAISTVPRILKEGIVPVAIEFMSGIAMQLCQNYTGIKLPIPEAANYLIVIIESDSETELTNLTKRVNAICLDNGASDVFIVDTEKDMKKVSDVRAKLHFAVKSLGLEDIGDAVVPRNKIPEFINMLGEITQKHGILVSGSGHAGDGNVHFSVIAFGTSEEEFNRKLPEILTDVFKGSVSLGGTISGEHGIGVTKKKYVPIAIKQEQIELMGKIKRVFDPNYILNPGKIFD</sequence>
<gene>
    <name evidence="6" type="ORF">S01H1_16522</name>
</gene>
<dbReference type="FunFam" id="1.10.45.10:FF:000001">
    <property type="entry name" value="D-lactate dehydrogenase mitochondrial"/>
    <property type="match status" value="1"/>
</dbReference>
<dbReference type="InterPro" id="IPR004113">
    <property type="entry name" value="FAD-bd_oxidored_4_C"/>
</dbReference>
<evidence type="ECO:0000259" key="5">
    <source>
        <dbReference type="Pfam" id="PF02913"/>
    </source>
</evidence>
<dbReference type="InterPro" id="IPR016164">
    <property type="entry name" value="FAD-linked_Oxase-like_C"/>
</dbReference>
<evidence type="ECO:0000256" key="3">
    <source>
        <dbReference type="ARBA" id="ARBA00022827"/>
    </source>
</evidence>
<dbReference type="SUPFAM" id="SSF55103">
    <property type="entry name" value="FAD-linked oxidases, C-terminal domain"/>
    <property type="match status" value="1"/>
</dbReference>
<dbReference type="PANTHER" id="PTHR42934">
    <property type="entry name" value="GLYCOLATE OXIDASE SUBUNIT GLCD"/>
    <property type="match status" value="1"/>
</dbReference>
<protein>
    <recommendedName>
        <fullName evidence="5">FAD-binding oxidoreductase/transferase type 4 C-terminal domain-containing protein</fullName>
    </recommendedName>
</protein>
<dbReference type="InterPro" id="IPR051914">
    <property type="entry name" value="FAD-linked_OxidoTrans_Type4"/>
</dbReference>
<dbReference type="GO" id="GO:0050660">
    <property type="term" value="F:flavin adenine dinucleotide binding"/>
    <property type="evidence" value="ECO:0007669"/>
    <property type="project" value="InterPro"/>
</dbReference>
<accession>X0SN91</accession>
<reference evidence="6" key="1">
    <citation type="journal article" date="2014" name="Front. Microbiol.">
        <title>High frequency of phylogenetically diverse reductive dehalogenase-homologous genes in deep subseafloor sedimentary metagenomes.</title>
        <authorList>
            <person name="Kawai M."/>
            <person name="Futagami T."/>
            <person name="Toyoda A."/>
            <person name="Takaki Y."/>
            <person name="Nishi S."/>
            <person name="Hori S."/>
            <person name="Arai W."/>
            <person name="Tsubouchi T."/>
            <person name="Morono Y."/>
            <person name="Uchiyama I."/>
            <person name="Ito T."/>
            <person name="Fujiyama A."/>
            <person name="Inagaki F."/>
            <person name="Takami H."/>
        </authorList>
    </citation>
    <scope>NUCLEOTIDE SEQUENCE</scope>
    <source>
        <strain evidence="6">Expedition CK06-06</strain>
    </source>
</reference>
<evidence type="ECO:0000313" key="6">
    <source>
        <dbReference type="EMBL" id="GAF82543.1"/>
    </source>
</evidence>
<dbReference type="Gene3D" id="3.30.70.2740">
    <property type="match status" value="1"/>
</dbReference>
<dbReference type="Pfam" id="PF02913">
    <property type="entry name" value="FAD-oxidase_C"/>
    <property type="match status" value="1"/>
</dbReference>
<comment type="caution">
    <text evidence="6">The sequence shown here is derived from an EMBL/GenBank/DDBJ whole genome shotgun (WGS) entry which is preliminary data.</text>
</comment>
<dbReference type="Gene3D" id="1.10.45.10">
    <property type="entry name" value="Vanillyl-alcohol Oxidase, Chain A, domain 4"/>
    <property type="match status" value="1"/>
</dbReference>
<evidence type="ECO:0000256" key="2">
    <source>
        <dbReference type="ARBA" id="ARBA00022630"/>
    </source>
</evidence>
<dbReference type="AlphaFoldDB" id="X0SN91"/>